<dbReference type="PANTHER" id="PTHR47042">
    <property type="entry name" value="C2 DOMAIN-CONTAINING PROTEIN-LIKE"/>
    <property type="match status" value="1"/>
</dbReference>
<dbReference type="PANTHER" id="PTHR47042:SF4">
    <property type="entry name" value="OS02G0313700 PROTEIN"/>
    <property type="match status" value="1"/>
</dbReference>
<dbReference type="PROSITE" id="PS50004">
    <property type="entry name" value="C2"/>
    <property type="match status" value="1"/>
</dbReference>
<feature type="region of interest" description="Disordered" evidence="1">
    <location>
        <begin position="275"/>
        <end position="303"/>
    </location>
</feature>
<organism evidence="3 4">
    <name type="scientific">Cocos nucifera</name>
    <name type="common">Coconut palm</name>
    <dbReference type="NCBI Taxonomy" id="13894"/>
    <lineage>
        <taxon>Eukaryota</taxon>
        <taxon>Viridiplantae</taxon>
        <taxon>Streptophyta</taxon>
        <taxon>Embryophyta</taxon>
        <taxon>Tracheophyta</taxon>
        <taxon>Spermatophyta</taxon>
        <taxon>Magnoliopsida</taxon>
        <taxon>Liliopsida</taxon>
        <taxon>Arecaceae</taxon>
        <taxon>Arecoideae</taxon>
        <taxon>Cocoseae</taxon>
        <taxon>Attaleinae</taxon>
        <taxon>Cocos</taxon>
    </lineage>
</organism>
<proteinExistence type="predicted"/>
<dbReference type="Pfam" id="PF00168">
    <property type="entry name" value="C2"/>
    <property type="match status" value="1"/>
</dbReference>
<evidence type="ECO:0000256" key="1">
    <source>
        <dbReference type="SAM" id="MobiDB-lite"/>
    </source>
</evidence>
<accession>A0A8K0IC20</accession>
<sequence>MRVLRESTDDDHLVLELGMNFLSADDMSAILAVQLRKRLGFGMWVKMHVTRMHVEGKVLVGMKFLQHWPFLGRVRVCFVEPPYFQMTVKPIFNHGFDVTELPGIAGWLDKILADAFEQTLVEPNMLVVDVEKFASVPTESWFTVDEKHPIAFAKVEIIEATEVKQSDSNGLADPYVKGQLGPYRFQTEIQKKTLAPKWLEEFKIPISSWETPNILVLEILDKDLVFDDMLGDCSIDIADLRGGQRHDKWLTLCNINTGRLHLAITVLDIDSKKGRERSSDESLSTETDTPKSNSVSRNSCTSSEVGRKIVDDFEPINIEGQQETGIWIHHPGSCVATTQEPRRAYTHLSETQLPGEDDAGSGSPRSLASECSDTSNAQKSYRNDIHGLRTIRRGLHKFGNKFHRSPKNESPSCNLEKGEGGKPNNSHERGMGKA</sequence>
<feature type="compositionally biased region" description="Low complexity" evidence="1">
    <location>
        <begin position="281"/>
        <end position="303"/>
    </location>
</feature>
<dbReference type="CDD" id="cd21669">
    <property type="entry name" value="SMP_SF"/>
    <property type="match status" value="1"/>
</dbReference>
<dbReference type="SMART" id="SM00239">
    <property type="entry name" value="C2"/>
    <property type="match status" value="1"/>
</dbReference>
<dbReference type="InterPro" id="IPR035892">
    <property type="entry name" value="C2_domain_sf"/>
</dbReference>
<dbReference type="Gene3D" id="2.60.40.150">
    <property type="entry name" value="C2 domain"/>
    <property type="match status" value="1"/>
</dbReference>
<reference evidence="3" key="1">
    <citation type="journal article" date="2017" name="Gigascience">
        <title>The genome draft of coconut (Cocos nucifera).</title>
        <authorList>
            <person name="Xiao Y."/>
            <person name="Xu P."/>
            <person name="Fan H."/>
            <person name="Baudouin L."/>
            <person name="Xia W."/>
            <person name="Bocs S."/>
            <person name="Xu J."/>
            <person name="Li Q."/>
            <person name="Guo A."/>
            <person name="Zhou L."/>
            <person name="Li J."/>
            <person name="Wu Y."/>
            <person name="Ma Z."/>
            <person name="Armero A."/>
            <person name="Issali A.E."/>
            <person name="Liu N."/>
            <person name="Peng M."/>
            <person name="Yang Y."/>
        </authorList>
    </citation>
    <scope>NUCLEOTIDE SEQUENCE</scope>
    <source>
        <tissue evidence="3">Spear leaf of Hainan Tall coconut</tissue>
    </source>
</reference>
<dbReference type="Proteomes" id="UP000797356">
    <property type="component" value="Chromosome 6"/>
</dbReference>
<dbReference type="EMBL" id="CM017877">
    <property type="protein sequence ID" value="KAG1346816.1"/>
    <property type="molecule type" value="Genomic_DNA"/>
</dbReference>
<comment type="caution">
    <text evidence="3">The sequence shown here is derived from an EMBL/GenBank/DDBJ whole genome shotgun (WGS) entry which is preliminary data.</text>
</comment>
<protein>
    <submittedName>
        <fullName evidence="3">C2 domain-containing protein</fullName>
    </submittedName>
</protein>
<feature type="compositionally biased region" description="Basic residues" evidence="1">
    <location>
        <begin position="389"/>
        <end position="405"/>
    </location>
</feature>
<gene>
    <name evidence="3" type="ORF">COCNU_06G006450</name>
</gene>
<feature type="domain" description="C2" evidence="2">
    <location>
        <begin position="136"/>
        <end position="250"/>
    </location>
</feature>
<keyword evidence="4" id="KW-1185">Reference proteome</keyword>
<name>A0A8K0IC20_COCNU</name>
<feature type="compositionally biased region" description="Basic and acidic residues" evidence="1">
    <location>
        <begin position="416"/>
        <end position="434"/>
    </location>
</feature>
<dbReference type="AlphaFoldDB" id="A0A8K0IC20"/>
<reference evidence="3" key="2">
    <citation type="submission" date="2019-07" db="EMBL/GenBank/DDBJ databases">
        <authorList>
            <person name="Yang Y."/>
            <person name="Bocs S."/>
            <person name="Baudouin L."/>
        </authorList>
    </citation>
    <scope>NUCLEOTIDE SEQUENCE</scope>
    <source>
        <tissue evidence="3">Spear leaf of Hainan Tall coconut</tissue>
    </source>
</reference>
<dbReference type="Pfam" id="PF25669">
    <property type="entry name" value="SMP_MUG190-like"/>
    <property type="match status" value="1"/>
</dbReference>
<evidence type="ECO:0000259" key="2">
    <source>
        <dbReference type="PROSITE" id="PS50004"/>
    </source>
</evidence>
<dbReference type="InterPro" id="IPR052847">
    <property type="entry name" value="Ext_Synaptotagmin/KAHRP-like"/>
</dbReference>
<feature type="region of interest" description="Disordered" evidence="1">
    <location>
        <begin position="350"/>
        <end position="434"/>
    </location>
</feature>
<evidence type="ECO:0000313" key="4">
    <source>
        <dbReference type="Proteomes" id="UP000797356"/>
    </source>
</evidence>
<feature type="compositionally biased region" description="Polar residues" evidence="1">
    <location>
        <begin position="363"/>
        <end position="380"/>
    </location>
</feature>
<dbReference type="CDD" id="cd00030">
    <property type="entry name" value="C2"/>
    <property type="match status" value="1"/>
</dbReference>
<dbReference type="InterPro" id="IPR000008">
    <property type="entry name" value="C2_dom"/>
</dbReference>
<dbReference type="SUPFAM" id="SSF49562">
    <property type="entry name" value="C2 domain (Calcium/lipid-binding domain, CaLB)"/>
    <property type="match status" value="1"/>
</dbReference>
<dbReference type="OrthoDB" id="270970at2759"/>
<evidence type="ECO:0000313" key="3">
    <source>
        <dbReference type="EMBL" id="KAG1346816.1"/>
    </source>
</evidence>